<evidence type="ECO:0000313" key="2">
    <source>
        <dbReference type="EMBL" id="VDO72735.1"/>
    </source>
</evidence>
<evidence type="ECO:0000256" key="1">
    <source>
        <dbReference type="SAM" id="MobiDB-lite"/>
    </source>
</evidence>
<dbReference type="EMBL" id="UZAH01025919">
    <property type="protein sequence ID" value="VDO72735.1"/>
    <property type="molecule type" value="Genomic_DNA"/>
</dbReference>
<organism evidence="2">
    <name type="scientific">Heligmosomoides polygyrus</name>
    <name type="common">Parasitic roundworm</name>
    <dbReference type="NCBI Taxonomy" id="6339"/>
    <lineage>
        <taxon>Eukaryota</taxon>
        <taxon>Metazoa</taxon>
        <taxon>Ecdysozoa</taxon>
        <taxon>Nematoda</taxon>
        <taxon>Chromadorea</taxon>
        <taxon>Rhabditida</taxon>
        <taxon>Rhabditina</taxon>
        <taxon>Rhabditomorpha</taxon>
        <taxon>Strongyloidea</taxon>
        <taxon>Heligmosomidae</taxon>
        <taxon>Heligmosomoides</taxon>
    </lineage>
</organism>
<feature type="region of interest" description="Disordered" evidence="1">
    <location>
        <begin position="151"/>
        <end position="172"/>
    </location>
</feature>
<name>A0A3P8BIN6_HELPZ</name>
<dbReference type="AlphaFoldDB" id="A0A3P8BIN6"/>
<dbReference type="PANTHER" id="PTHR34311:SF2">
    <property type="entry name" value="CONJUGAL TRANSFER PROTEIN TRAN"/>
    <property type="match status" value="1"/>
</dbReference>
<protein>
    <submittedName>
        <fullName evidence="2">Uncharacterized protein</fullName>
    </submittedName>
</protein>
<sequence length="192" mass="21202">MSHVPSKLLVWKLPSSLMRVGAGLCALRAQRRIRLENAQKTKFNDDLGINVDLTWRNASSLSYFVNKLISSSVQGLVTACNARRDYAGVLLATYPFCVNRFFLFQQGGTDFNNVVTYVHLFKHLEFLCSTGFDSELTTQWDEMADRCSLHGSSGRGGARGATSVHRGRDFRVPKSGEGIPLLITSPDLAALS</sequence>
<reference evidence="2" key="1">
    <citation type="submission" date="2018-11" db="EMBL/GenBank/DDBJ databases">
        <authorList>
            <consortium name="Pathogen Informatics"/>
        </authorList>
    </citation>
    <scope>NUCLEOTIDE SEQUENCE [LARGE SCALE GENOMIC DNA]</scope>
</reference>
<gene>
    <name evidence="2" type="ORF">HPBE_LOCUS7553</name>
</gene>
<dbReference type="PANTHER" id="PTHR34311">
    <property type="entry name" value="PROTEIN CBG21698-RELATED"/>
    <property type="match status" value="1"/>
</dbReference>
<dbReference type="OrthoDB" id="5797537at2759"/>
<proteinExistence type="predicted"/>
<accession>A0A3P8BIN6</accession>